<protein>
    <submittedName>
        <fullName evidence="2">Uncharacterized protein</fullName>
    </submittedName>
</protein>
<name>A0A329R229_9ACTN</name>
<gene>
    <name evidence="2" type="ORF">DPM12_00645</name>
</gene>
<evidence type="ECO:0000256" key="1">
    <source>
        <dbReference type="SAM" id="Phobius"/>
    </source>
</evidence>
<evidence type="ECO:0000313" key="2">
    <source>
        <dbReference type="EMBL" id="RAW18627.1"/>
    </source>
</evidence>
<comment type="caution">
    <text evidence="2">The sequence shown here is derived from an EMBL/GenBank/DDBJ whole genome shotgun (WGS) entry which is preliminary data.</text>
</comment>
<accession>A0A329R229</accession>
<dbReference type="EMBL" id="QMIG01000001">
    <property type="protein sequence ID" value="RAW18627.1"/>
    <property type="molecule type" value="Genomic_DNA"/>
</dbReference>
<sequence>MIMNDVIEKLRAADDRTAPPEALDVADVVRRGEARLRRRTRLWLGGVLVAVAIVAGAGSWVWPTAPDDSAAPEDTAVADRGDVEPGEYMSVFDEPQQPSDELPDEIRDSERFAAFDDDLVAETVRAVGESDDARFWAGITEDRNVCLIVDVVEGDWIMGCTGVEALGMRGGPALYQTYRASAAILVADGYTPPVVEEEGWTFISPNVAVGAPLGSRD</sequence>
<proteinExistence type="predicted"/>
<keyword evidence="1" id="KW-1133">Transmembrane helix</keyword>
<dbReference type="AlphaFoldDB" id="A0A329R229"/>
<evidence type="ECO:0000313" key="3">
    <source>
        <dbReference type="Proteomes" id="UP000250462"/>
    </source>
</evidence>
<keyword evidence="1" id="KW-0812">Transmembrane</keyword>
<keyword evidence="1" id="KW-0472">Membrane</keyword>
<organism evidence="2 3">
    <name type="scientific">Phytoactinopolyspora halophila</name>
    <dbReference type="NCBI Taxonomy" id="1981511"/>
    <lineage>
        <taxon>Bacteria</taxon>
        <taxon>Bacillati</taxon>
        <taxon>Actinomycetota</taxon>
        <taxon>Actinomycetes</taxon>
        <taxon>Jiangellales</taxon>
        <taxon>Jiangellaceae</taxon>
        <taxon>Phytoactinopolyspora</taxon>
    </lineage>
</organism>
<reference evidence="2 3" key="1">
    <citation type="submission" date="2018-06" db="EMBL/GenBank/DDBJ databases">
        <title>Phytoactinopolyspora halophila sp. nov., a novel halophilic actinomycete isolated from a saline soil in China.</title>
        <authorList>
            <person name="Tang S.-K."/>
        </authorList>
    </citation>
    <scope>NUCLEOTIDE SEQUENCE [LARGE SCALE GENOMIC DNA]</scope>
    <source>
        <strain evidence="2 3">YIM 96934</strain>
    </source>
</reference>
<feature type="transmembrane region" description="Helical" evidence="1">
    <location>
        <begin position="42"/>
        <end position="62"/>
    </location>
</feature>
<dbReference type="Proteomes" id="UP000250462">
    <property type="component" value="Unassembled WGS sequence"/>
</dbReference>
<keyword evidence="3" id="KW-1185">Reference proteome</keyword>